<dbReference type="InterPro" id="IPR006527">
    <property type="entry name" value="F-box-assoc_dom_typ1"/>
</dbReference>
<sequence length="385" mass="44604">MTNMSDLSEDLVMEILYRVPMTSLKPVRSTCKNWNTLSKHNIFGKSVAKKEFLGFVPMDFKICSLRFNLQGIRDDGDFIGPSIKQISMLEILRVYHCDGLLLCVTMQPSRVVVWNPYLGQTRWILPITNLYRYTTYAFGYQVDNRNKNHHQHKILRFSNDYCLNVGNHVSASEIYDFSSDAWRVIDVSPEGDVQFHTNDVSLKGNTYFFAQEKVSYYGGVEVFLLCFDFTRERFGSRLSVPFRIRGGENVTLSCVGEEQVAVLHHSLDLFETMEVWVTTKIEPNAVSWSKFLKVDRRFEIDVQSFFIDEEKKIAVVFGASRPKQEWASRYQVAYIIGEDGYLKSVSLHLGLHDKLYNGYCHPFVCSSYIPSLVQVQINQEQKIRY</sequence>
<organism evidence="2 3">
    <name type="scientific">Microthlaspi erraticum</name>
    <dbReference type="NCBI Taxonomy" id="1685480"/>
    <lineage>
        <taxon>Eukaryota</taxon>
        <taxon>Viridiplantae</taxon>
        <taxon>Streptophyta</taxon>
        <taxon>Embryophyta</taxon>
        <taxon>Tracheophyta</taxon>
        <taxon>Spermatophyta</taxon>
        <taxon>Magnoliopsida</taxon>
        <taxon>eudicotyledons</taxon>
        <taxon>Gunneridae</taxon>
        <taxon>Pentapetalae</taxon>
        <taxon>rosids</taxon>
        <taxon>malvids</taxon>
        <taxon>Brassicales</taxon>
        <taxon>Brassicaceae</taxon>
        <taxon>Coluteocarpeae</taxon>
        <taxon>Microthlaspi</taxon>
    </lineage>
</organism>
<dbReference type="Proteomes" id="UP000467841">
    <property type="component" value="Unassembled WGS sequence"/>
</dbReference>
<proteinExistence type="predicted"/>
<dbReference type="SUPFAM" id="SSF81383">
    <property type="entry name" value="F-box domain"/>
    <property type="match status" value="1"/>
</dbReference>
<dbReference type="InterPro" id="IPR017451">
    <property type="entry name" value="F-box-assoc_interact_dom"/>
</dbReference>
<dbReference type="SMART" id="SM00256">
    <property type="entry name" value="FBOX"/>
    <property type="match status" value="1"/>
</dbReference>
<comment type="caution">
    <text evidence="2">The sequence shown here is derived from an EMBL/GenBank/DDBJ whole genome shotgun (WGS) entry which is preliminary data.</text>
</comment>
<dbReference type="EMBL" id="CACVBM020001251">
    <property type="protein sequence ID" value="CAA7041747.1"/>
    <property type="molecule type" value="Genomic_DNA"/>
</dbReference>
<feature type="domain" description="F-box" evidence="1">
    <location>
        <begin position="7"/>
        <end position="47"/>
    </location>
</feature>
<dbReference type="InterPro" id="IPR050796">
    <property type="entry name" value="SCF_F-box_component"/>
</dbReference>
<dbReference type="InterPro" id="IPR001810">
    <property type="entry name" value="F-box_dom"/>
</dbReference>
<gene>
    <name evidence="2" type="ORF">MERR_LOCUS28982</name>
</gene>
<protein>
    <recommendedName>
        <fullName evidence="1">F-box domain-containing protein</fullName>
    </recommendedName>
</protein>
<dbReference type="Pfam" id="PF00646">
    <property type="entry name" value="F-box"/>
    <property type="match status" value="1"/>
</dbReference>
<dbReference type="OrthoDB" id="1023134at2759"/>
<dbReference type="InterPro" id="IPR011043">
    <property type="entry name" value="Gal_Oxase/kelch_b-propeller"/>
</dbReference>
<reference evidence="2" key="1">
    <citation type="submission" date="2020-01" db="EMBL/GenBank/DDBJ databases">
        <authorList>
            <person name="Mishra B."/>
        </authorList>
    </citation>
    <scope>NUCLEOTIDE SEQUENCE [LARGE SCALE GENOMIC DNA]</scope>
</reference>
<dbReference type="InterPro" id="IPR036047">
    <property type="entry name" value="F-box-like_dom_sf"/>
</dbReference>
<dbReference type="PANTHER" id="PTHR31672">
    <property type="entry name" value="BNACNNG10540D PROTEIN"/>
    <property type="match status" value="1"/>
</dbReference>
<dbReference type="AlphaFoldDB" id="A0A6D2JNQ8"/>
<evidence type="ECO:0000313" key="3">
    <source>
        <dbReference type="Proteomes" id="UP000467841"/>
    </source>
</evidence>
<dbReference type="SUPFAM" id="SSF50965">
    <property type="entry name" value="Galactose oxidase, central domain"/>
    <property type="match status" value="1"/>
</dbReference>
<dbReference type="PANTHER" id="PTHR31672:SF13">
    <property type="entry name" value="F-BOX PROTEIN CPR30-LIKE"/>
    <property type="match status" value="1"/>
</dbReference>
<evidence type="ECO:0000313" key="2">
    <source>
        <dbReference type="EMBL" id="CAA7041747.1"/>
    </source>
</evidence>
<evidence type="ECO:0000259" key="1">
    <source>
        <dbReference type="SMART" id="SM00256"/>
    </source>
</evidence>
<accession>A0A6D2JNQ8</accession>
<name>A0A6D2JNQ8_9BRAS</name>
<dbReference type="Pfam" id="PF07734">
    <property type="entry name" value="FBA_1"/>
    <property type="match status" value="1"/>
</dbReference>
<keyword evidence="3" id="KW-1185">Reference proteome</keyword>
<dbReference type="NCBIfam" id="TIGR01640">
    <property type="entry name" value="F_box_assoc_1"/>
    <property type="match status" value="1"/>
</dbReference>